<name>A0A699Z9Y4_HAELA</name>
<keyword evidence="10" id="KW-1185">Reference proteome</keyword>
<dbReference type="GO" id="GO:0140359">
    <property type="term" value="F:ABC-type transporter activity"/>
    <property type="evidence" value="ECO:0007669"/>
    <property type="project" value="InterPro"/>
</dbReference>
<feature type="non-terminal residue" evidence="9">
    <location>
        <position position="324"/>
    </location>
</feature>
<evidence type="ECO:0000256" key="1">
    <source>
        <dbReference type="ARBA" id="ARBA00022448"/>
    </source>
</evidence>
<dbReference type="GO" id="GO:0005524">
    <property type="term" value="F:ATP binding"/>
    <property type="evidence" value="ECO:0007669"/>
    <property type="project" value="UniProtKB-KW"/>
</dbReference>
<evidence type="ECO:0000313" key="9">
    <source>
        <dbReference type="EMBL" id="GFH15644.1"/>
    </source>
</evidence>
<evidence type="ECO:0000313" key="10">
    <source>
        <dbReference type="Proteomes" id="UP000485058"/>
    </source>
</evidence>
<feature type="transmembrane region" description="Helical" evidence="7">
    <location>
        <begin position="152"/>
        <end position="176"/>
    </location>
</feature>
<keyword evidence="3" id="KW-0547">Nucleotide-binding</keyword>
<keyword evidence="2 7" id="KW-0812">Transmembrane</keyword>
<dbReference type="InterPro" id="IPR050173">
    <property type="entry name" value="ABC_transporter_C-like"/>
</dbReference>
<feature type="transmembrane region" description="Helical" evidence="7">
    <location>
        <begin position="238"/>
        <end position="257"/>
    </location>
</feature>
<gene>
    <name evidence="9" type="ORF">HaLaN_11905</name>
</gene>
<evidence type="ECO:0000256" key="7">
    <source>
        <dbReference type="SAM" id="Phobius"/>
    </source>
</evidence>
<sequence length="324" mass="35520">MLGLISIGLQLVRAVMTITGAITASRQLHKQLMSKVVRLPMSFYDSQPTGRLLNRLTKDTEAVDVQVSGSVNMALICLVNALLSILVLVRAVMTITGAITASRQLHKQLMSKVVRLPMSFYDSQPTGRLLNRLTKDTEAVDVQVSGSVNMALICLVNALLSILVVSLVSPVALVALGPMSLLPIFQHFSESLQGLMSIRAFDKQALFIGQNKHNLNTSNRAYWPIQVVNRWLSVRLELMGAAIVFVTAVCVTVIMPASSGLMTELEVNMNSVERMTEYLKYEEEAAAEVPGKQPPAGWPHAGAIEVRDLTVRYRPDLDPVLRSL</sequence>
<feature type="transmembrane region" description="Helical" evidence="7">
    <location>
        <begin position="73"/>
        <end position="101"/>
    </location>
</feature>
<evidence type="ECO:0000256" key="4">
    <source>
        <dbReference type="ARBA" id="ARBA00022840"/>
    </source>
</evidence>
<dbReference type="PROSITE" id="PS50929">
    <property type="entry name" value="ABC_TM1F"/>
    <property type="match status" value="1"/>
</dbReference>
<proteinExistence type="predicted"/>
<keyword evidence="1" id="KW-0813">Transport</keyword>
<feature type="non-terminal residue" evidence="9">
    <location>
        <position position="1"/>
    </location>
</feature>
<dbReference type="PANTHER" id="PTHR24223">
    <property type="entry name" value="ATP-BINDING CASSETTE SUB-FAMILY C"/>
    <property type="match status" value="1"/>
</dbReference>
<evidence type="ECO:0000256" key="5">
    <source>
        <dbReference type="ARBA" id="ARBA00022989"/>
    </source>
</evidence>
<keyword evidence="4" id="KW-0067">ATP-binding</keyword>
<evidence type="ECO:0000256" key="6">
    <source>
        <dbReference type="ARBA" id="ARBA00023136"/>
    </source>
</evidence>
<organism evidence="9 10">
    <name type="scientific">Haematococcus lacustris</name>
    <name type="common">Green alga</name>
    <name type="synonym">Haematococcus pluvialis</name>
    <dbReference type="NCBI Taxonomy" id="44745"/>
    <lineage>
        <taxon>Eukaryota</taxon>
        <taxon>Viridiplantae</taxon>
        <taxon>Chlorophyta</taxon>
        <taxon>core chlorophytes</taxon>
        <taxon>Chlorophyceae</taxon>
        <taxon>CS clade</taxon>
        <taxon>Chlamydomonadales</taxon>
        <taxon>Haematococcaceae</taxon>
        <taxon>Haematococcus</taxon>
    </lineage>
</organism>
<feature type="domain" description="ABC transmembrane type-1" evidence="8">
    <location>
        <begin position="1"/>
        <end position="250"/>
    </location>
</feature>
<evidence type="ECO:0000256" key="2">
    <source>
        <dbReference type="ARBA" id="ARBA00022692"/>
    </source>
</evidence>
<dbReference type="AlphaFoldDB" id="A0A699Z9Y4"/>
<dbReference type="PANTHER" id="PTHR24223:SF453">
    <property type="entry name" value="ABC TRANSPORTER"/>
    <property type="match status" value="1"/>
</dbReference>
<dbReference type="Gene3D" id="1.20.1560.10">
    <property type="entry name" value="ABC transporter type 1, transmembrane domain"/>
    <property type="match status" value="2"/>
</dbReference>
<dbReference type="InterPro" id="IPR011527">
    <property type="entry name" value="ABC1_TM_dom"/>
</dbReference>
<dbReference type="EMBL" id="BLLF01000878">
    <property type="protein sequence ID" value="GFH15644.1"/>
    <property type="molecule type" value="Genomic_DNA"/>
</dbReference>
<dbReference type="Pfam" id="PF00664">
    <property type="entry name" value="ABC_membrane"/>
    <property type="match status" value="1"/>
</dbReference>
<keyword evidence="6 7" id="KW-0472">Membrane</keyword>
<dbReference type="InterPro" id="IPR036640">
    <property type="entry name" value="ABC1_TM_sf"/>
</dbReference>
<evidence type="ECO:0000259" key="8">
    <source>
        <dbReference type="PROSITE" id="PS50929"/>
    </source>
</evidence>
<dbReference type="Proteomes" id="UP000485058">
    <property type="component" value="Unassembled WGS sequence"/>
</dbReference>
<accession>A0A699Z9Y4</accession>
<dbReference type="SUPFAM" id="SSF90123">
    <property type="entry name" value="ABC transporter transmembrane region"/>
    <property type="match status" value="2"/>
</dbReference>
<evidence type="ECO:0000256" key="3">
    <source>
        <dbReference type="ARBA" id="ARBA00022741"/>
    </source>
</evidence>
<reference evidence="9 10" key="1">
    <citation type="submission" date="2020-02" db="EMBL/GenBank/DDBJ databases">
        <title>Draft genome sequence of Haematococcus lacustris strain NIES-144.</title>
        <authorList>
            <person name="Morimoto D."/>
            <person name="Nakagawa S."/>
            <person name="Yoshida T."/>
            <person name="Sawayama S."/>
        </authorList>
    </citation>
    <scope>NUCLEOTIDE SEQUENCE [LARGE SCALE GENOMIC DNA]</scope>
    <source>
        <strain evidence="9 10">NIES-144</strain>
    </source>
</reference>
<dbReference type="GO" id="GO:0016020">
    <property type="term" value="C:membrane"/>
    <property type="evidence" value="ECO:0007669"/>
    <property type="project" value="InterPro"/>
</dbReference>
<keyword evidence="5 7" id="KW-1133">Transmembrane helix</keyword>
<protein>
    <submittedName>
        <fullName evidence="9">ABC transporter</fullName>
    </submittedName>
</protein>
<comment type="caution">
    <text evidence="9">The sequence shown here is derived from an EMBL/GenBank/DDBJ whole genome shotgun (WGS) entry which is preliminary data.</text>
</comment>